<evidence type="ECO:0000313" key="3">
    <source>
        <dbReference type="EMBL" id="MFC4109428.1"/>
    </source>
</evidence>
<dbReference type="Proteomes" id="UP001595868">
    <property type="component" value="Unassembled WGS sequence"/>
</dbReference>
<protein>
    <submittedName>
        <fullName evidence="3">Long-chain fatty acid--CoA ligase</fullName>
    </submittedName>
</protein>
<feature type="domain" description="AMP-binding enzyme C-terminal" evidence="2">
    <location>
        <begin position="411"/>
        <end position="486"/>
    </location>
</feature>
<dbReference type="PANTHER" id="PTHR43767">
    <property type="entry name" value="LONG-CHAIN-FATTY-ACID--COA LIGASE"/>
    <property type="match status" value="1"/>
</dbReference>
<keyword evidence="4" id="KW-1185">Reference proteome</keyword>
<dbReference type="CDD" id="cd17631">
    <property type="entry name" value="FACL_FadD13-like"/>
    <property type="match status" value="1"/>
</dbReference>
<dbReference type="InterPro" id="IPR025110">
    <property type="entry name" value="AMP-bd_C"/>
</dbReference>
<dbReference type="InterPro" id="IPR045851">
    <property type="entry name" value="AMP-bd_C_sf"/>
</dbReference>
<proteinExistence type="predicted"/>
<keyword evidence="3" id="KW-0436">Ligase</keyword>
<dbReference type="PROSITE" id="PS00455">
    <property type="entry name" value="AMP_BINDING"/>
    <property type="match status" value="1"/>
</dbReference>
<accession>A0ABV8KTS4</accession>
<evidence type="ECO:0000259" key="2">
    <source>
        <dbReference type="Pfam" id="PF13193"/>
    </source>
</evidence>
<dbReference type="InterPro" id="IPR042099">
    <property type="entry name" value="ANL_N_sf"/>
</dbReference>
<dbReference type="Pfam" id="PF00501">
    <property type="entry name" value="AMP-binding"/>
    <property type="match status" value="1"/>
</dbReference>
<sequence length="505" mass="53626">MPDLSLGSWTGRRARMSPDRVAVAYGDREWTYADLHERTGRVAAALAGLGVGPADRVAYLGPNHPAFLETLFGTARLGATFVPLNWRLAVPELVHILRDSGARVLVAGADQEPAATRLRELLDIRTVLVGAAYEGLLAAAGAPPEATVDGTAPCLILYTSGTTGRPKGAVLTHDNVTWNCLNLLLDVDLAADEVTLVVAPMFHVAALNQTVLPTLLKGGRVLLVPSFDPQRCLELIARHRVTYLFGVPTMFRAMTRAPGWPTADLSSVRSAICGGAPVPVAVIADYQARGVTFMQGYGLTEASPGVLMLRREYSASKAGAAGTPVFFGDVRLVRPDGRPAAPGEPGEILVRGPTVMAGYWGLAAETARTVTADGWLHTGDVGVADEEGFVTVRDRTKDVIISGGENIYPAEVEDALYRHPAVAECAVIGVPDAHWGEVGRAVVVARTGAEPEPAELLDFLADRIARFKVPKSVVFTDVLPRTASGKVVKSDLRARFGPGRKETAP</sequence>
<dbReference type="InterPro" id="IPR050237">
    <property type="entry name" value="ATP-dep_AMP-bd_enzyme"/>
</dbReference>
<dbReference type="EMBL" id="JBHSBN010000024">
    <property type="protein sequence ID" value="MFC4109428.1"/>
    <property type="molecule type" value="Genomic_DNA"/>
</dbReference>
<dbReference type="PANTHER" id="PTHR43767:SF1">
    <property type="entry name" value="NONRIBOSOMAL PEPTIDE SYNTHASE PES1 (EUROFUNG)-RELATED"/>
    <property type="match status" value="1"/>
</dbReference>
<dbReference type="Pfam" id="PF13193">
    <property type="entry name" value="AMP-binding_C"/>
    <property type="match status" value="1"/>
</dbReference>
<dbReference type="InterPro" id="IPR020845">
    <property type="entry name" value="AMP-binding_CS"/>
</dbReference>
<evidence type="ECO:0000259" key="1">
    <source>
        <dbReference type="Pfam" id="PF00501"/>
    </source>
</evidence>
<dbReference type="GO" id="GO:0016874">
    <property type="term" value="F:ligase activity"/>
    <property type="evidence" value="ECO:0007669"/>
    <property type="project" value="UniProtKB-KW"/>
</dbReference>
<gene>
    <name evidence="3" type="ORF">ACFOX0_26295</name>
</gene>
<comment type="caution">
    <text evidence="3">The sequence shown here is derived from an EMBL/GenBank/DDBJ whole genome shotgun (WGS) entry which is preliminary data.</text>
</comment>
<dbReference type="Gene3D" id="3.40.50.12780">
    <property type="entry name" value="N-terminal domain of ligase-like"/>
    <property type="match status" value="1"/>
</dbReference>
<organism evidence="3 4">
    <name type="scientific">Micromonospora zhanjiangensis</name>
    <dbReference type="NCBI Taxonomy" id="1522057"/>
    <lineage>
        <taxon>Bacteria</taxon>
        <taxon>Bacillati</taxon>
        <taxon>Actinomycetota</taxon>
        <taxon>Actinomycetes</taxon>
        <taxon>Micromonosporales</taxon>
        <taxon>Micromonosporaceae</taxon>
        <taxon>Micromonospora</taxon>
    </lineage>
</organism>
<dbReference type="SUPFAM" id="SSF56801">
    <property type="entry name" value="Acetyl-CoA synthetase-like"/>
    <property type="match status" value="1"/>
</dbReference>
<dbReference type="RefSeq" id="WP_377550760.1">
    <property type="nucleotide sequence ID" value="NZ_JBHSBN010000024.1"/>
</dbReference>
<dbReference type="NCBIfam" id="NF004837">
    <property type="entry name" value="PRK06187.1"/>
    <property type="match status" value="1"/>
</dbReference>
<dbReference type="InterPro" id="IPR000873">
    <property type="entry name" value="AMP-dep_synth/lig_dom"/>
</dbReference>
<dbReference type="Gene3D" id="3.30.300.30">
    <property type="match status" value="1"/>
</dbReference>
<evidence type="ECO:0000313" key="4">
    <source>
        <dbReference type="Proteomes" id="UP001595868"/>
    </source>
</evidence>
<reference evidence="4" key="1">
    <citation type="journal article" date="2019" name="Int. J. Syst. Evol. Microbiol.">
        <title>The Global Catalogue of Microorganisms (GCM) 10K type strain sequencing project: providing services to taxonomists for standard genome sequencing and annotation.</title>
        <authorList>
            <consortium name="The Broad Institute Genomics Platform"/>
            <consortium name="The Broad Institute Genome Sequencing Center for Infectious Disease"/>
            <person name="Wu L."/>
            <person name="Ma J."/>
        </authorList>
    </citation>
    <scope>NUCLEOTIDE SEQUENCE [LARGE SCALE GENOMIC DNA]</scope>
    <source>
        <strain evidence="4">2902at01</strain>
    </source>
</reference>
<name>A0ABV8KTS4_9ACTN</name>
<feature type="domain" description="AMP-dependent synthetase/ligase" evidence="1">
    <location>
        <begin position="12"/>
        <end position="360"/>
    </location>
</feature>